<feature type="compositionally biased region" description="Low complexity" evidence="5">
    <location>
        <begin position="50"/>
        <end position="71"/>
    </location>
</feature>
<evidence type="ECO:0000313" key="6">
    <source>
        <dbReference type="EMBL" id="KFA64652.1"/>
    </source>
</evidence>
<feature type="compositionally biased region" description="Low complexity" evidence="5">
    <location>
        <begin position="25"/>
        <end position="38"/>
    </location>
</feature>
<accession>A0A084QL17</accession>
<keyword evidence="3" id="KW-0687">Ribonucleoprotein</keyword>
<sequence>MPPRLPTPSAIGAPLRPFSFLRPFSSTSAASAANDTPSSNPPPRASTTHSLAGLNNSNSASTARGAPRQQKQPPPKWQQRGDISSKLLERYRGRADDTTRNRQARLEVLRNQQISRDYLRQMPRNWDIGDVYSPNDLSPIEMAKWRKRSPRTADVVNALGIRPLDMYKNFCLIQDFTSPTGAIQPRSTTRLSLVNQRKVAKMIRRAQGMGIYPTIHDHPELIRDDFYPQRK</sequence>
<dbReference type="InParanoid" id="A0A084QL17"/>
<dbReference type="PANTHER" id="PTHR13479">
    <property type="entry name" value="30S RIBOSOMAL PROTEIN S18"/>
    <property type="match status" value="1"/>
</dbReference>
<dbReference type="GO" id="GO:0070181">
    <property type="term" value="F:small ribosomal subunit rRNA binding"/>
    <property type="evidence" value="ECO:0007669"/>
    <property type="project" value="TreeGrafter"/>
</dbReference>
<dbReference type="HOGENOM" id="CLU_082177_0_0_1"/>
<evidence type="ECO:0000256" key="3">
    <source>
        <dbReference type="ARBA" id="ARBA00023274"/>
    </source>
</evidence>
<feature type="compositionally biased region" description="Basic and acidic residues" evidence="5">
    <location>
        <begin position="87"/>
        <end position="99"/>
    </location>
</feature>
<dbReference type="AlphaFoldDB" id="A0A084QL17"/>
<gene>
    <name evidence="6" type="ORF">S40285_08469</name>
</gene>
<comment type="similarity">
    <text evidence="1">Belongs to the bacterial ribosomal protein bS18 family.</text>
</comment>
<dbReference type="GO" id="GO:0003735">
    <property type="term" value="F:structural constituent of ribosome"/>
    <property type="evidence" value="ECO:0007669"/>
    <property type="project" value="InterPro"/>
</dbReference>
<evidence type="ECO:0000313" key="7">
    <source>
        <dbReference type="Proteomes" id="UP000028524"/>
    </source>
</evidence>
<dbReference type="SUPFAM" id="SSF46911">
    <property type="entry name" value="Ribosomal protein S18"/>
    <property type="match status" value="1"/>
</dbReference>
<dbReference type="InterPro" id="IPR036870">
    <property type="entry name" value="Ribosomal_bS18_sf"/>
</dbReference>
<reference evidence="6 7" key="1">
    <citation type="journal article" date="2014" name="BMC Genomics">
        <title>Comparative genome sequencing reveals chemotype-specific gene clusters in the toxigenic black mold Stachybotrys.</title>
        <authorList>
            <person name="Semeiks J."/>
            <person name="Borek D."/>
            <person name="Otwinowski Z."/>
            <person name="Grishin N.V."/>
        </authorList>
    </citation>
    <scope>NUCLEOTIDE SEQUENCE [LARGE SCALE GENOMIC DNA]</scope>
    <source>
        <strain evidence="6 7">IBT 40285</strain>
    </source>
</reference>
<dbReference type="Proteomes" id="UP000028524">
    <property type="component" value="Unassembled WGS sequence"/>
</dbReference>
<dbReference type="OrthoDB" id="21463at2759"/>
<dbReference type="Pfam" id="PF01084">
    <property type="entry name" value="Ribosomal_S18"/>
    <property type="match status" value="1"/>
</dbReference>
<proteinExistence type="inferred from homology"/>
<evidence type="ECO:0000256" key="2">
    <source>
        <dbReference type="ARBA" id="ARBA00022980"/>
    </source>
</evidence>
<dbReference type="OMA" id="WDAGDVY"/>
<organism evidence="6 7">
    <name type="scientific">Stachybotrys chlorohalonatus (strain IBT 40285)</name>
    <dbReference type="NCBI Taxonomy" id="1283841"/>
    <lineage>
        <taxon>Eukaryota</taxon>
        <taxon>Fungi</taxon>
        <taxon>Dikarya</taxon>
        <taxon>Ascomycota</taxon>
        <taxon>Pezizomycotina</taxon>
        <taxon>Sordariomycetes</taxon>
        <taxon>Hypocreomycetidae</taxon>
        <taxon>Hypocreales</taxon>
        <taxon>Stachybotryaceae</taxon>
        <taxon>Stachybotrys</taxon>
    </lineage>
</organism>
<dbReference type="STRING" id="1283841.A0A084QL17"/>
<dbReference type="GO" id="GO:0005763">
    <property type="term" value="C:mitochondrial small ribosomal subunit"/>
    <property type="evidence" value="ECO:0007669"/>
    <property type="project" value="TreeGrafter"/>
</dbReference>
<dbReference type="GO" id="GO:0032543">
    <property type="term" value="P:mitochondrial translation"/>
    <property type="evidence" value="ECO:0007669"/>
    <property type="project" value="TreeGrafter"/>
</dbReference>
<feature type="region of interest" description="Disordered" evidence="5">
    <location>
        <begin position="1"/>
        <end position="99"/>
    </location>
</feature>
<name>A0A084QL17_STAC4</name>
<evidence type="ECO:0000256" key="4">
    <source>
        <dbReference type="ARBA" id="ARBA00035264"/>
    </source>
</evidence>
<evidence type="ECO:0000256" key="1">
    <source>
        <dbReference type="ARBA" id="ARBA00005589"/>
    </source>
</evidence>
<dbReference type="EMBL" id="KL660662">
    <property type="protein sequence ID" value="KFA64652.1"/>
    <property type="molecule type" value="Genomic_DNA"/>
</dbReference>
<dbReference type="Gene3D" id="4.10.640.10">
    <property type="entry name" value="Ribosomal protein S18"/>
    <property type="match status" value="1"/>
</dbReference>
<dbReference type="PANTHER" id="PTHR13479:SF40">
    <property type="entry name" value="SMALL RIBOSOMAL SUBUNIT PROTEIN BS18M"/>
    <property type="match status" value="1"/>
</dbReference>
<keyword evidence="2" id="KW-0689">Ribosomal protein</keyword>
<evidence type="ECO:0000256" key="5">
    <source>
        <dbReference type="SAM" id="MobiDB-lite"/>
    </source>
</evidence>
<keyword evidence="7" id="KW-1185">Reference proteome</keyword>
<protein>
    <recommendedName>
        <fullName evidence="4">Small ribosomal subunit protein bS18m</fullName>
    </recommendedName>
</protein>
<dbReference type="InterPro" id="IPR001648">
    <property type="entry name" value="Ribosomal_bS18"/>
</dbReference>